<organism evidence="2 3">
    <name type="scientific">Rudanella paleaurantiibacter</name>
    <dbReference type="NCBI Taxonomy" id="2614655"/>
    <lineage>
        <taxon>Bacteria</taxon>
        <taxon>Pseudomonadati</taxon>
        <taxon>Bacteroidota</taxon>
        <taxon>Cytophagia</taxon>
        <taxon>Cytophagales</taxon>
        <taxon>Cytophagaceae</taxon>
        <taxon>Rudanella</taxon>
    </lineage>
</organism>
<feature type="region of interest" description="Disordered" evidence="1">
    <location>
        <begin position="51"/>
        <end position="71"/>
    </location>
</feature>
<dbReference type="Proteomes" id="UP000488299">
    <property type="component" value="Unassembled WGS sequence"/>
</dbReference>
<protein>
    <submittedName>
        <fullName evidence="2">Uncharacterized protein</fullName>
    </submittedName>
</protein>
<name>A0A7J5TVL5_9BACT</name>
<dbReference type="AlphaFoldDB" id="A0A7J5TVL5"/>
<gene>
    <name evidence="2" type="ORF">F5984_20530</name>
</gene>
<keyword evidence="3" id="KW-1185">Reference proteome</keyword>
<dbReference type="EMBL" id="WELI01000009">
    <property type="protein sequence ID" value="KAB7728199.1"/>
    <property type="molecule type" value="Genomic_DNA"/>
</dbReference>
<evidence type="ECO:0000313" key="3">
    <source>
        <dbReference type="Proteomes" id="UP000488299"/>
    </source>
</evidence>
<evidence type="ECO:0000313" key="2">
    <source>
        <dbReference type="EMBL" id="KAB7728199.1"/>
    </source>
</evidence>
<sequence length="103" mass="11451">MAILEDTDAKGCPRPFSITFCTADQAKGTGGEIIHYKRAVWHVAGGRVKASDRDAARVDDQGPKSKRPNHAANWTRNIRGLDTDQIRKIHIHLILEINGKPVR</sequence>
<evidence type="ECO:0000256" key="1">
    <source>
        <dbReference type="SAM" id="MobiDB-lite"/>
    </source>
</evidence>
<accession>A0A7J5TVL5</accession>
<feature type="compositionally biased region" description="Basic and acidic residues" evidence="1">
    <location>
        <begin position="51"/>
        <end position="63"/>
    </location>
</feature>
<comment type="caution">
    <text evidence="2">The sequence shown here is derived from an EMBL/GenBank/DDBJ whole genome shotgun (WGS) entry which is preliminary data.</text>
</comment>
<reference evidence="2 3" key="1">
    <citation type="submission" date="2019-10" db="EMBL/GenBank/DDBJ databases">
        <title>Rudanella paleaurantiibacter sp. nov., isolated from sludge.</title>
        <authorList>
            <person name="Xu S.Q."/>
        </authorList>
    </citation>
    <scope>NUCLEOTIDE SEQUENCE [LARGE SCALE GENOMIC DNA]</scope>
    <source>
        <strain evidence="2 3">HX-22-17</strain>
    </source>
</reference>
<proteinExistence type="predicted"/>